<accession>A0A096Y6Q2</accession>
<reference evidence="2" key="1">
    <citation type="journal article" date="2014" name="Antimicrob. Agents Chemother.">
        <title>Detection of variants of the pRAS3, pAB5S9, and pSN254 plasmids in Aeromonas salmonicida subsp. salmonicida: multidrug-resistance, interspecies exchanges, and plasmid reshaping.</title>
        <authorList>
            <person name="Vincent A.T."/>
            <person name="Trudel M.V."/>
            <person name="Paquet V.E."/>
            <person name="Boyle B."/>
            <person name="Tanaka K.H."/>
            <person name="Dallaire-Dufresne S."/>
            <person name="Daher R.K."/>
            <person name="Frenette M."/>
            <person name="Derome N."/>
            <person name="Charette S.J."/>
        </authorList>
    </citation>
    <scope>NUCLEOTIDE SEQUENCE</scope>
    <source>
        <strain evidence="2">2009-144K3</strain>
        <plasmid evidence="2">pAB5S9b</plasmid>
    </source>
</reference>
<feature type="transmembrane region" description="Helical" evidence="1">
    <location>
        <begin position="60"/>
        <end position="83"/>
    </location>
</feature>
<name>A0A096Y6Q2_AERSS</name>
<keyword evidence="1" id="KW-0812">Transmembrane</keyword>
<keyword evidence="1" id="KW-0472">Membrane</keyword>
<feature type="transmembrane region" description="Helical" evidence="1">
    <location>
        <begin position="21"/>
        <end position="40"/>
    </location>
</feature>
<dbReference type="EMBL" id="KJ909292">
    <property type="protein sequence ID" value="AIM49737.1"/>
    <property type="molecule type" value="Genomic_DNA"/>
</dbReference>
<proteinExistence type="predicted"/>
<keyword evidence="1" id="KW-1133">Transmembrane helix</keyword>
<sequence>MLFLLGLAISMAILGWLLQRLFPAAFAAGLVVLAPLWLVLGWLHDVLRLPLSFLRPVGAALARVLGFIVVVPMLPFIFTWSLLSALRRRKQPPGKDE</sequence>
<protein>
    <submittedName>
        <fullName evidence="2">Uncharacterized protein</fullName>
    </submittedName>
</protein>
<dbReference type="RefSeq" id="WP_050018314.1">
    <property type="nucleotide sequence ID" value="NZ_KJ909292.1"/>
</dbReference>
<dbReference type="AlphaFoldDB" id="A0A096Y6Q2"/>
<keyword evidence="2" id="KW-0614">Plasmid</keyword>
<geneLocation type="plasmid" evidence="2">
    <name>pAB5S9b</name>
</geneLocation>
<organism evidence="2">
    <name type="scientific">Aeromonas salmonicida subsp. salmonicida</name>
    <dbReference type="NCBI Taxonomy" id="29491"/>
    <lineage>
        <taxon>Bacteria</taxon>
        <taxon>Pseudomonadati</taxon>
        <taxon>Pseudomonadota</taxon>
        <taxon>Gammaproteobacteria</taxon>
        <taxon>Aeromonadales</taxon>
        <taxon>Aeromonadaceae</taxon>
        <taxon>Aeromonas</taxon>
    </lineage>
</organism>
<evidence type="ECO:0000313" key="2">
    <source>
        <dbReference type="EMBL" id="AIM49737.1"/>
    </source>
</evidence>
<evidence type="ECO:0000256" key="1">
    <source>
        <dbReference type="SAM" id="Phobius"/>
    </source>
</evidence>